<accession>A0A4S8KMQ4</accession>
<dbReference type="Gene3D" id="1.20.930.20">
    <property type="entry name" value="Adaptor protein Cbl, N-terminal domain"/>
    <property type="match status" value="1"/>
</dbReference>
<gene>
    <name evidence="2" type="ORF">K435DRAFT_124510</name>
</gene>
<dbReference type="OrthoDB" id="192148at2759"/>
<feature type="region of interest" description="Disordered" evidence="1">
    <location>
        <begin position="186"/>
        <end position="212"/>
    </location>
</feature>
<feature type="compositionally biased region" description="Basic and acidic residues" evidence="1">
    <location>
        <begin position="186"/>
        <end position="202"/>
    </location>
</feature>
<dbReference type="GO" id="GO:0007166">
    <property type="term" value="P:cell surface receptor signaling pathway"/>
    <property type="evidence" value="ECO:0007669"/>
    <property type="project" value="InterPro"/>
</dbReference>
<dbReference type="AlphaFoldDB" id="A0A4S8KMQ4"/>
<dbReference type="Proteomes" id="UP000297245">
    <property type="component" value="Unassembled WGS sequence"/>
</dbReference>
<protein>
    <submittedName>
        <fullName evidence="2">Uncharacterized protein</fullName>
    </submittedName>
</protein>
<dbReference type="EMBL" id="ML180656">
    <property type="protein sequence ID" value="THU76904.1"/>
    <property type="molecule type" value="Genomic_DNA"/>
</dbReference>
<keyword evidence="3" id="KW-1185">Reference proteome</keyword>
<evidence type="ECO:0000313" key="2">
    <source>
        <dbReference type="EMBL" id="THU76904.1"/>
    </source>
</evidence>
<organism evidence="2 3">
    <name type="scientific">Dendrothele bispora (strain CBS 962.96)</name>
    <dbReference type="NCBI Taxonomy" id="1314807"/>
    <lineage>
        <taxon>Eukaryota</taxon>
        <taxon>Fungi</taxon>
        <taxon>Dikarya</taxon>
        <taxon>Basidiomycota</taxon>
        <taxon>Agaricomycotina</taxon>
        <taxon>Agaricomycetes</taxon>
        <taxon>Agaricomycetidae</taxon>
        <taxon>Agaricales</taxon>
        <taxon>Agaricales incertae sedis</taxon>
        <taxon>Dendrothele</taxon>
    </lineage>
</organism>
<name>A0A4S8KMQ4_DENBC</name>
<evidence type="ECO:0000313" key="3">
    <source>
        <dbReference type="Proteomes" id="UP000297245"/>
    </source>
</evidence>
<sequence>MSAETHYLDEIPTSISAKHKASHSTPAPGVDGLSSFLAVSVVVFDALKDASIAMPFPFAFMFVSLAQEVLTAIQNAKDNKRAFQHLARNICELGSAILQQLVEKEVVDTKLNENVEELLGTLDEILRFVQESSARSRFMRVLSSRSDIRTIQEYQKQLECALNTFGVQSLINIQLMIAKLIARQGNTERTEDTHVTSRDQSTRESTTGSFGPNAWLSGATINNIRGSHTEIRNFNNVSVVNSHNVCHTVTDGVPVHQTRTLTGSRNPLWPYSHGHFPSHASIHHEVPW</sequence>
<dbReference type="CDD" id="cd21037">
    <property type="entry name" value="MLKL_NTD"/>
    <property type="match status" value="1"/>
</dbReference>
<dbReference type="InterPro" id="IPR059179">
    <property type="entry name" value="MLKL-like_MCAfunc"/>
</dbReference>
<evidence type="ECO:0000256" key="1">
    <source>
        <dbReference type="SAM" id="MobiDB-lite"/>
    </source>
</evidence>
<dbReference type="InterPro" id="IPR036537">
    <property type="entry name" value="Adaptor_Cbl_N_dom_sf"/>
</dbReference>
<reference evidence="2 3" key="1">
    <citation type="journal article" date="2019" name="Nat. Ecol. Evol.">
        <title>Megaphylogeny resolves global patterns of mushroom evolution.</title>
        <authorList>
            <person name="Varga T."/>
            <person name="Krizsan K."/>
            <person name="Foldi C."/>
            <person name="Dima B."/>
            <person name="Sanchez-Garcia M."/>
            <person name="Sanchez-Ramirez S."/>
            <person name="Szollosi G.J."/>
            <person name="Szarkandi J.G."/>
            <person name="Papp V."/>
            <person name="Albert L."/>
            <person name="Andreopoulos W."/>
            <person name="Angelini C."/>
            <person name="Antonin V."/>
            <person name="Barry K.W."/>
            <person name="Bougher N.L."/>
            <person name="Buchanan P."/>
            <person name="Buyck B."/>
            <person name="Bense V."/>
            <person name="Catcheside P."/>
            <person name="Chovatia M."/>
            <person name="Cooper J."/>
            <person name="Damon W."/>
            <person name="Desjardin D."/>
            <person name="Finy P."/>
            <person name="Geml J."/>
            <person name="Haridas S."/>
            <person name="Hughes K."/>
            <person name="Justo A."/>
            <person name="Karasinski D."/>
            <person name="Kautmanova I."/>
            <person name="Kiss B."/>
            <person name="Kocsube S."/>
            <person name="Kotiranta H."/>
            <person name="LaButti K.M."/>
            <person name="Lechner B.E."/>
            <person name="Liimatainen K."/>
            <person name="Lipzen A."/>
            <person name="Lukacs Z."/>
            <person name="Mihaltcheva S."/>
            <person name="Morgado L.N."/>
            <person name="Niskanen T."/>
            <person name="Noordeloos M.E."/>
            <person name="Ohm R.A."/>
            <person name="Ortiz-Santana B."/>
            <person name="Ovrebo C."/>
            <person name="Racz N."/>
            <person name="Riley R."/>
            <person name="Savchenko A."/>
            <person name="Shiryaev A."/>
            <person name="Soop K."/>
            <person name="Spirin V."/>
            <person name="Szebenyi C."/>
            <person name="Tomsovsky M."/>
            <person name="Tulloss R.E."/>
            <person name="Uehling J."/>
            <person name="Grigoriev I.V."/>
            <person name="Vagvolgyi C."/>
            <person name="Papp T."/>
            <person name="Martin F.M."/>
            <person name="Miettinen O."/>
            <person name="Hibbett D.S."/>
            <person name="Nagy L.G."/>
        </authorList>
    </citation>
    <scope>NUCLEOTIDE SEQUENCE [LARGE SCALE GENOMIC DNA]</scope>
    <source>
        <strain evidence="2 3">CBS 962.96</strain>
    </source>
</reference>
<proteinExistence type="predicted"/>